<feature type="domain" description="Reverse transcriptase Ty1/copia-type" evidence="1">
    <location>
        <begin position="5"/>
        <end position="49"/>
    </location>
</feature>
<dbReference type="EMBL" id="JH159154">
    <property type="protein sequence ID" value="EGZ18030.1"/>
    <property type="molecule type" value="Genomic_DNA"/>
</dbReference>
<dbReference type="GeneID" id="20657843"/>
<evidence type="ECO:0000259" key="1">
    <source>
        <dbReference type="Pfam" id="PF07727"/>
    </source>
</evidence>
<name>G4ZGW4_PHYSP</name>
<reference evidence="2 3" key="1">
    <citation type="journal article" date="2006" name="Science">
        <title>Phytophthora genome sequences uncover evolutionary origins and mechanisms of pathogenesis.</title>
        <authorList>
            <person name="Tyler B.M."/>
            <person name="Tripathy S."/>
            <person name="Zhang X."/>
            <person name="Dehal P."/>
            <person name="Jiang R.H."/>
            <person name="Aerts A."/>
            <person name="Arredondo F.D."/>
            <person name="Baxter L."/>
            <person name="Bensasson D."/>
            <person name="Beynon J.L."/>
            <person name="Chapman J."/>
            <person name="Damasceno C.M."/>
            <person name="Dorrance A.E."/>
            <person name="Dou D."/>
            <person name="Dickerman A.W."/>
            <person name="Dubchak I.L."/>
            <person name="Garbelotto M."/>
            <person name="Gijzen M."/>
            <person name="Gordon S.G."/>
            <person name="Govers F."/>
            <person name="Grunwald N.J."/>
            <person name="Huang W."/>
            <person name="Ivors K.L."/>
            <person name="Jones R.W."/>
            <person name="Kamoun S."/>
            <person name="Krampis K."/>
            <person name="Lamour K.H."/>
            <person name="Lee M.K."/>
            <person name="McDonald W.H."/>
            <person name="Medina M."/>
            <person name="Meijer H.J."/>
            <person name="Nordberg E.K."/>
            <person name="Maclean D.J."/>
            <person name="Ospina-Giraldo M.D."/>
            <person name="Morris P.F."/>
            <person name="Phuntumart V."/>
            <person name="Putnam N.H."/>
            <person name="Rash S."/>
            <person name="Rose J.K."/>
            <person name="Sakihama Y."/>
            <person name="Salamov A.A."/>
            <person name="Savidor A."/>
            <person name="Scheuring C.F."/>
            <person name="Smith B.M."/>
            <person name="Sobral B.W."/>
            <person name="Terry A."/>
            <person name="Torto-Alalibo T.A."/>
            <person name="Win J."/>
            <person name="Xu Z."/>
            <person name="Zhang H."/>
            <person name="Grigoriev I.V."/>
            <person name="Rokhsar D.S."/>
            <person name="Boore J.L."/>
        </authorList>
    </citation>
    <scope>NUCLEOTIDE SEQUENCE [LARGE SCALE GENOMIC DNA]</scope>
    <source>
        <strain evidence="2 3">P6497</strain>
    </source>
</reference>
<proteinExistence type="predicted"/>
<protein>
    <recommendedName>
        <fullName evidence="1">Reverse transcriptase Ty1/copia-type domain-containing protein</fullName>
    </recommendedName>
</protein>
<dbReference type="InterPro" id="IPR013103">
    <property type="entry name" value="RVT_2"/>
</dbReference>
<accession>G4ZGW4</accession>
<dbReference type="KEGG" id="psoj:PHYSODRAFT_500512"/>
<keyword evidence="3" id="KW-1185">Reference proteome</keyword>
<evidence type="ECO:0000313" key="2">
    <source>
        <dbReference type="EMBL" id="EGZ18030.1"/>
    </source>
</evidence>
<dbReference type="Proteomes" id="UP000002640">
    <property type="component" value="Unassembled WGS sequence"/>
</dbReference>
<dbReference type="InParanoid" id="G4ZGW4"/>
<gene>
    <name evidence="2" type="ORF">PHYSODRAFT_500512</name>
</gene>
<evidence type="ECO:0000313" key="3">
    <source>
        <dbReference type="Proteomes" id="UP000002640"/>
    </source>
</evidence>
<sequence length="50" mass="5588">QAGLPSTYVKDPLKETVYLLQVKGFEAPGREHCVWRLNKALYGLRRSGAA</sequence>
<feature type="non-terminal residue" evidence="2">
    <location>
        <position position="1"/>
    </location>
</feature>
<organism evidence="2 3">
    <name type="scientific">Phytophthora sojae (strain P6497)</name>
    <name type="common">Soybean stem and root rot agent</name>
    <name type="synonym">Phytophthora megasperma f. sp. glycines</name>
    <dbReference type="NCBI Taxonomy" id="1094619"/>
    <lineage>
        <taxon>Eukaryota</taxon>
        <taxon>Sar</taxon>
        <taxon>Stramenopiles</taxon>
        <taxon>Oomycota</taxon>
        <taxon>Peronosporomycetes</taxon>
        <taxon>Peronosporales</taxon>
        <taxon>Peronosporaceae</taxon>
        <taxon>Phytophthora</taxon>
    </lineage>
</organism>
<dbReference type="AlphaFoldDB" id="G4ZGW4"/>
<dbReference type="Pfam" id="PF07727">
    <property type="entry name" value="RVT_2"/>
    <property type="match status" value="1"/>
</dbReference>
<dbReference type="RefSeq" id="XP_009527088.1">
    <property type="nucleotide sequence ID" value="XM_009528793.1"/>
</dbReference>